<protein>
    <submittedName>
        <fullName evidence="2">ATP-binding protein</fullName>
    </submittedName>
</protein>
<dbReference type="GO" id="GO:0005524">
    <property type="term" value="F:ATP binding"/>
    <property type="evidence" value="ECO:0007669"/>
    <property type="project" value="UniProtKB-KW"/>
</dbReference>
<dbReference type="CDD" id="cd00009">
    <property type="entry name" value="AAA"/>
    <property type="match status" value="1"/>
</dbReference>
<dbReference type="SMART" id="SM00382">
    <property type="entry name" value="AAA"/>
    <property type="match status" value="1"/>
</dbReference>
<dbReference type="InterPro" id="IPR003593">
    <property type="entry name" value="AAA+_ATPase"/>
</dbReference>
<dbReference type="InterPro" id="IPR041664">
    <property type="entry name" value="AAA_16"/>
</dbReference>
<dbReference type="Pfam" id="PF13191">
    <property type="entry name" value="AAA_16"/>
    <property type="match status" value="1"/>
</dbReference>
<dbReference type="EMBL" id="WWCU01000043">
    <property type="protein sequence ID" value="MYN10718.1"/>
    <property type="molecule type" value="Genomic_DNA"/>
</dbReference>
<proteinExistence type="predicted"/>
<evidence type="ECO:0000313" key="3">
    <source>
        <dbReference type="Proteomes" id="UP000450676"/>
    </source>
</evidence>
<name>A0A7X4HH86_9BURK</name>
<reference evidence="2 3" key="1">
    <citation type="submission" date="2019-12" db="EMBL/GenBank/DDBJ databases">
        <title>Novel species isolated from a subtropical stream in China.</title>
        <authorList>
            <person name="Lu H."/>
        </authorList>
    </citation>
    <scope>NUCLEOTIDE SEQUENCE [LARGE SCALE GENOMIC DNA]</scope>
    <source>
        <strain evidence="2 3">FT127W</strain>
    </source>
</reference>
<dbReference type="SUPFAM" id="SSF52540">
    <property type="entry name" value="P-loop containing nucleoside triphosphate hydrolases"/>
    <property type="match status" value="1"/>
</dbReference>
<accession>A0A7X4HH86</accession>
<keyword evidence="2" id="KW-0067">ATP-binding</keyword>
<dbReference type="Proteomes" id="UP000450676">
    <property type="component" value="Unassembled WGS sequence"/>
</dbReference>
<dbReference type="Gene3D" id="3.40.50.300">
    <property type="entry name" value="P-loop containing nucleotide triphosphate hydrolases"/>
    <property type="match status" value="1"/>
</dbReference>
<keyword evidence="3" id="KW-1185">Reference proteome</keyword>
<sequence length="461" mass="49789">MEFAPALPAARCEEDIQSALLPPQPKCLRETGLELQLIVELAAKAMYVAGRTHLPILATRLRLSINVLREALDFMVAEQLAEVAWRGDADIDVQYQLTAAGKLRAAGWLERSPYQGPAPVTLEAWRAMAARQAAQLPVPSAEDVEAVFGEAGLEPAVRNLIGAAMHAGRSMLLYGPPGSGKSTLARKLGRLLQGTVLVPHAVAVGQEIIQLYDPAVHLPPSLPPGAAGRQPLERRSTDARWVLCQRPVVQLGAELDESMLELRHDAFSGCYQAPPHCKASHGLFIIDDLGRQRLSAPALLNRLIQPLDAGQDQLSLQGGHKFSMPFQAMLVFATNLAPQALLDGSALRRLGYKIHVGALSEASYRSLFRLQCRAAGVALDDAGLRYLIEELHRGSGQPLLASYPREILGRIADFAGYAGQAPRLSVAALDQAWSSMFAACWPAEVQAQADAEQACWRARAA</sequence>
<feature type="domain" description="AAA+ ATPase" evidence="1">
    <location>
        <begin position="167"/>
        <end position="360"/>
    </location>
</feature>
<organism evidence="2 3">
    <name type="scientific">Pseudoduganella aquatica</name>
    <dbReference type="NCBI Taxonomy" id="2660641"/>
    <lineage>
        <taxon>Bacteria</taxon>
        <taxon>Pseudomonadati</taxon>
        <taxon>Pseudomonadota</taxon>
        <taxon>Betaproteobacteria</taxon>
        <taxon>Burkholderiales</taxon>
        <taxon>Oxalobacteraceae</taxon>
        <taxon>Telluria group</taxon>
        <taxon>Pseudoduganella</taxon>
    </lineage>
</organism>
<comment type="caution">
    <text evidence="2">The sequence shown here is derived from an EMBL/GenBank/DDBJ whole genome shotgun (WGS) entry which is preliminary data.</text>
</comment>
<gene>
    <name evidence="2" type="ORF">GTP77_25690</name>
</gene>
<dbReference type="InterPro" id="IPR027417">
    <property type="entry name" value="P-loop_NTPase"/>
</dbReference>
<dbReference type="AlphaFoldDB" id="A0A7X4HH86"/>
<keyword evidence="2" id="KW-0547">Nucleotide-binding</keyword>
<evidence type="ECO:0000313" key="2">
    <source>
        <dbReference type="EMBL" id="MYN10718.1"/>
    </source>
</evidence>
<evidence type="ECO:0000259" key="1">
    <source>
        <dbReference type="SMART" id="SM00382"/>
    </source>
</evidence>